<evidence type="ECO:0000256" key="10">
    <source>
        <dbReference type="ARBA" id="ARBA00022777"/>
    </source>
</evidence>
<dbReference type="EC" id="2.7.10.2" evidence="4"/>
<dbReference type="STRING" id="472759.Nhal_1315"/>
<feature type="domain" description="AAA" evidence="20">
    <location>
        <begin position="568"/>
        <end position="683"/>
    </location>
</feature>
<evidence type="ECO:0000256" key="4">
    <source>
        <dbReference type="ARBA" id="ARBA00011903"/>
    </source>
</evidence>
<feature type="transmembrane region" description="Helical" evidence="18">
    <location>
        <begin position="59"/>
        <end position="83"/>
    </location>
</feature>
<dbReference type="CDD" id="cd05387">
    <property type="entry name" value="BY-kinase"/>
    <property type="match status" value="1"/>
</dbReference>
<sequence>MNNEEKSHLPTPNVQSDGALAKRPPSSVTLPQSGVYYSHPDEGEINLLDLWRILVRRKWMVLTFFLIVATAGITASFLMTPIYRAGVTILIDRELPKVVEYEDIAPVESAASREEFYQTQYGLLKSRSLAKRVFEKLSLARHPVFAADQDPSLLGRLKSFLKNLWMEQAPSAAGGTEKLIDQFQEGLMVDPVKNSRLVKVYYDSPDPKLSAQVVKTLAQVFISANLERRYDATAHARGFLKDRLLQAKARLEETEQKLVEYANNHDIINFDESQPLVAQELEDASASLAAAQEERAKSEALYQQMQKTASQGLPQVLQSSMIQLLKESLAKLEGEYGENLLVYKPDYPKMKQLREQMDKLQAKIDEEVDNVRAAIRSNYEAAMALESLLAERVKAAKEEIKDLAQRSIQYQVLARETDTSRQLYEGLLQRYKEIGVAGGVGLNNISVVDPVKIPLEPHKPSLKLNALLSMILGLFGGIGLAFLFEHLDDTLKQSEEMERILELPTLGLIPLFNNPNKALSRGTALALVSTEDKRSAFAEAYRSVRTALQFSTPKGAPKSLLVVSAGKGEGKSTTAASLAIHFAQAGEKVLLVDADLRNPSLHRVLEADNSLGLTHHLAGEATPVEISQPTTVPNLFLITAGPLPPDPAGLLGSAKMMSLLSTAKEKFDHVILDGPPVLGLADALILGNLVEGALFVVSAGGTRRTFAQGAIKRLKMGQILILGGVLTKFDNRNHGHGYDYYYYSDDSMPSLPDQKVA</sequence>
<dbReference type="PANTHER" id="PTHR32309:SF13">
    <property type="entry name" value="FERRIC ENTEROBACTIN TRANSPORT PROTEIN FEPE"/>
    <property type="match status" value="1"/>
</dbReference>
<dbReference type="AlphaFoldDB" id="D5C0E1"/>
<accession>D5C0E1</accession>
<dbReference type="Pfam" id="PF02706">
    <property type="entry name" value="Wzz"/>
    <property type="match status" value="1"/>
</dbReference>
<feature type="coiled-coil region" evidence="16">
    <location>
        <begin position="237"/>
        <end position="308"/>
    </location>
</feature>
<feature type="domain" description="Polysaccharide chain length determinant N-terminal" evidence="19">
    <location>
        <begin position="44"/>
        <end position="137"/>
    </location>
</feature>
<dbReference type="InterPro" id="IPR027417">
    <property type="entry name" value="P-loop_NTPase"/>
</dbReference>
<comment type="similarity">
    <text evidence="2">Belongs to the CpsD/CapB family.</text>
</comment>
<dbReference type="OrthoDB" id="9775724at2"/>
<keyword evidence="14" id="KW-0829">Tyrosine-protein kinase</keyword>
<evidence type="ECO:0000313" key="22">
    <source>
        <dbReference type="EMBL" id="ADE14467.1"/>
    </source>
</evidence>
<dbReference type="GO" id="GO:0005886">
    <property type="term" value="C:plasma membrane"/>
    <property type="evidence" value="ECO:0007669"/>
    <property type="project" value="UniProtKB-SubCell"/>
</dbReference>
<evidence type="ECO:0000256" key="18">
    <source>
        <dbReference type="SAM" id="Phobius"/>
    </source>
</evidence>
<reference evidence="23" key="1">
    <citation type="submission" date="2010-04" db="EMBL/GenBank/DDBJ databases">
        <title>Complete genome sequence of Nitrosococcus halophilus Nc4, a salt-adapted, aerobic obligate ammonia-oxidizing sulfur purple bacterium.</title>
        <authorList>
            <consortium name="US DOE Joint Genome Institute"/>
            <person name="Campbell M.A."/>
            <person name="Malfatti S.A."/>
            <person name="Chain P.S.G."/>
            <person name="Heidelberg J.F."/>
            <person name="Ward B.B."/>
            <person name="Klotz M.G."/>
        </authorList>
    </citation>
    <scope>NUCLEOTIDE SEQUENCE [LARGE SCALE GENOMIC DNA]</scope>
    <source>
        <strain evidence="23">Nc4</strain>
    </source>
</reference>
<keyword evidence="12 18" id="KW-1133">Transmembrane helix</keyword>
<dbReference type="Proteomes" id="UP000001844">
    <property type="component" value="Chromosome"/>
</dbReference>
<dbReference type="SUPFAM" id="SSF52540">
    <property type="entry name" value="P-loop containing nucleoside triphosphate hydrolases"/>
    <property type="match status" value="1"/>
</dbReference>
<dbReference type="InterPro" id="IPR025669">
    <property type="entry name" value="AAA_dom"/>
</dbReference>
<comment type="catalytic activity">
    <reaction evidence="15">
        <text>L-tyrosyl-[protein] + ATP = O-phospho-L-tyrosyl-[protein] + ADP + H(+)</text>
        <dbReference type="Rhea" id="RHEA:10596"/>
        <dbReference type="Rhea" id="RHEA-COMP:10136"/>
        <dbReference type="Rhea" id="RHEA-COMP:20101"/>
        <dbReference type="ChEBI" id="CHEBI:15378"/>
        <dbReference type="ChEBI" id="CHEBI:30616"/>
        <dbReference type="ChEBI" id="CHEBI:46858"/>
        <dbReference type="ChEBI" id="CHEBI:61978"/>
        <dbReference type="ChEBI" id="CHEBI:456216"/>
        <dbReference type="EC" id="2.7.10.2"/>
    </reaction>
</comment>
<dbReference type="InterPro" id="IPR005702">
    <property type="entry name" value="Wzc-like_C"/>
</dbReference>
<keyword evidence="5" id="KW-1003">Cell membrane</keyword>
<dbReference type="Pfam" id="PF13614">
    <property type="entry name" value="AAA_31"/>
    <property type="match status" value="1"/>
</dbReference>
<evidence type="ECO:0000256" key="17">
    <source>
        <dbReference type="SAM" id="MobiDB-lite"/>
    </source>
</evidence>
<dbReference type="Gene3D" id="3.40.50.300">
    <property type="entry name" value="P-loop containing nucleotide triphosphate hydrolases"/>
    <property type="match status" value="1"/>
</dbReference>
<dbReference type="eggNOG" id="COG0489">
    <property type="taxonomic scope" value="Bacteria"/>
</dbReference>
<keyword evidence="13 18" id="KW-0472">Membrane</keyword>
<evidence type="ECO:0000256" key="13">
    <source>
        <dbReference type="ARBA" id="ARBA00023136"/>
    </source>
</evidence>
<dbReference type="InterPro" id="IPR050445">
    <property type="entry name" value="Bact_polysacc_biosynth/exp"/>
</dbReference>
<comment type="subcellular location">
    <subcellularLocation>
        <location evidence="1">Cell inner membrane</location>
        <topology evidence="1">Multi-pass membrane protein</topology>
    </subcellularLocation>
</comment>
<dbReference type="GO" id="GO:0004715">
    <property type="term" value="F:non-membrane spanning protein tyrosine kinase activity"/>
    <property type="evidence" value="ECO:0007669"/>
    <property type="project" value="UniProtKB-EC"/>
</dbReference>
<evidence type="ECO:0000256" key="8">
    <source>
        <dbReference type="ARBA" id="ARBA00022692"/>
    </source>
</evidence>
<evidence type="ECO:0000256" key="14">
    <source>
        <dbReference type="ARBA" id="ARBA00023137"/>
    </source>
</evidence>
<evidence type="ECO:0000256" key="7">
    <source>
        <dbReference type="ARBA" id="ARBA00022679"/>
    </source>
</evidence>
<evidence type="ECO:0000256" key="9">
    <source>
        <dbReference type="ARBA" id="ARBA00022741"/>
    </source>
</evidence>
<comment type="similarity">
    <text evidence="3">Belongs to the etk/wzc family.</text>
</comment>
<dbReference type="eggNOG" id="COG3206">
    <property type="taxonomic scope" value="Bacteria"/>
</dbReference>
<dbReference type="PANTHER" id="PTHR32309">
    <property type="entry name" value="TYROSINE-PROTEIN KINASE"/>
    <property type="match status" value="1"/>
</dbReference>
<evidence type="ECO:0000313" key="23">
    <source>
        <dbReference type="Proteomes" id="UP000001844"/>
    </source>
</evidence>
<evidence type="ECO:0000256" key="5">
    <source>
        <dbReference type="ARBA" id="ARBA00022475"/>
    </source>
</evidence>
<dbReference type="EMBL" id="CP001798">
    <property type="protein sequence ID" value="ADE14467.1"/>
    <property type="molecule type" value="Genomic_DNA"/>
</dbReference>
<dbReference type="RefSeq" id="WP_013032358.1">
    <property type="nucleotide sequence ID" value="NC_013960.1"/>
</dbReference>
<keyword evidence="7 22" id="KW-0808">Transferase</keyword>
<dbReference type="GO" id="GO:0005524">
    <property type="term" value="F:ATP binding"/>
    <property type="evidence" value="ECO:0007669"/>
    <property type="project" value="UniProtKB-KW"/>
</dbReference>
<dbReference type="InterPro" id="IPR032807">
    <property type="entry name" value="GNVR"/>
</dbReference>
<proteinExistence type="inferred from homology"/>
<keyword evidence="23" id="KW-1185">Reference proteome</keyword>
<evidence type="ECO:0000256" key="11">
    <source>
        <dbReference type="ARBA" id="ARBA00022840"/>
    </source>
</evidence>
<dbReference type="InterPro" id="IPR003856">
    <property type="entry name" value="LPS_length_determ_N"/>
</dbReference>
<evidence type="ECO:0000256" key="16">
    <source>
        <dbReference type="SAM" id="Coils"/>
    </source>
</evidence>
<keyword evidence="9" id="KW-0547">Nucleotide-binding</keyword>
<feature type="coiled-coil region" evidence="16">
    <location>
        <begin position="350"/>
        <end position="406"/>
    </location>
</feature>
<evidence type="ECO:0000256" key="12">
    <source>
        <dbReference type="ARBA" id="ARBA00022989"/>
    </source>
</evidence>
<evidence type="ECO:0000256" key="3">
    <source>
        <dbReference type="ARBA" id="ARBA00008883"/>
    </source>
</evidence>
<dbReference type="HOGENOM" id="CLU_009912_2_1_6"/>
<gene>
    <name evidence="22" type="ordered locus">Nhal_1315</name>
</gene>
<evidence type="ECO:0000259" key="19">
    <source>
        <dbReference type="Pfam" id="PF02706"/>
    </source>
</evidence>
<dbReference type="Pfam" id="PF13807">
    <property type="entry name" value="GNVR"/>
    <property type="match status" value="1"/>
</dbReference>
<evidence type="ECO:0000256" key="6">
    <source>
        <dbReference type="ARBA" id="ARBA00022519"/>
    </source>
</evidence>
<keyword evidence="8 18" id="KW-0812">Transmembrane</keyword>
<keyword evidence="11" id="KW-0067">ATP-binding</keyword>
<evidence type="ECO:0000256" key="2">
    <source>
        <dbReference type="ARBA" id="ARBA00007316"/>
    </source>
</evidence>
<organism evidence="22 23">
    <name type="scientific">Nitrosococcus halophilus (strain Nc4)</name>
    <dbReference type="NCBI Taxonomy" id="472759"/>
    <lineage>
        <taxon>Bacteria</taxon>
        <taxon>Pseudomonadati</taxon>
        <taxon>Pseudomonadota</taxon>
        <taxon>Gammaproteobacteria</taxon>
        <taxon>Chromatiales</taxon>
        <taxon>Chromatiaceae</taxon>
        <taxon>Nitrosococcus</taxon>
    </lineage>
</organism>
<feature type="region of interest" description="Disordered" evidence="17">
    <location>
        <begin position="1"/>
        <end position="27"/>
    </location>
</feature>
<evidence type="ECO:0000259" key="21">
    <source>
        <dbReference type="Pfam" id="PF13807"/>
    </source>
</evidence>
<keyword evidence="10" id="KW-0418">Kinase</keyword>
<keyword evidence="16" id="KW-0175">Coiled coil</keyword>
<evidence type="ECO:0000259" key="20">
    <source>
        <dbReference type="Pfam" id="PF13614"/>
    </source>
</evidence>
<name>D5C0E1_NITHN</name>
<evidence type="ECO:0000256" key="1">
    <source>
        <dbReference type="ARBA" id="ARBA00004429"/>
    </source>
</evidence>
<dbReference type="KEGG" id="nhl:Nhal_1315"/>
<evidence type="ECO:0000256" key="15">
    <source>
        <dbReference type="ARBA" id="ARBA00051245"/>
    </source>
</evidence>
<dbReference type="NCBIfam" id="TIGR01007">
    <property type="entry name" value="eps_fam"/>
    <property type="match status" value="1"/>
</dbReference>
<protein>
    <recommendedName>
        <fullName evidence="4">non-specific protein-tyrosine kinase</fullName>
        <ecNumber evidence="4">2.7.10.2</ecNumber>
    </recommendedName>
</protein>
<keyword evidence="6" id="KW-0997">Cell inner membrane</keyword>
<feature type="domain" description="Tyrosine-protein kinase G-rich" evidence="21">
    <location>
        <begin position="413"/>
        <end position="483"/>
    </location>
</feature>